<dbReference type="AlphaFoldDB" id="A0A1B4XHM4"/>
<dbReference type="InParanoid" id="A0A1B4XHM4"/>
<evidence type="ECO:0000313" key="3">
    <source>
        <dbReference type="Proteomes" id="UP000243180"/>
    </source>
</evidence>
<evidence type="ECO:0000256" key="1">
    <source>
        <dbReference type="SAM" id="MobiDB-lite"/>
    </source>
</evidence>
<name>A0A1B4XHM4_9GAMM</name>
<dbReference type="Proteomes" id="UP000243180">
    <property type="component" value="Chromosome"/>
</dbReference>
<keyword evidence="3" id="KW-1185">Reference proteome</keyword>
<proteinExistence type="predicted"/>
<sequence length="62" mass="6731">MSQTQRATKMETGDISKGETSRESVEVAEAIKALQVQLADLRKIVQAAKTSGDDSVKPGRRQ</sequence>
<protein>
    <submittedName>
        <fullName evidence="2">Uncharacterized protein</fullName>
    </submittedName>
</protein>
<dbReference type="EMBL" id="AP014879">
    <property type="protein sequence ID" value="BAV34279.1"/>
    <property type="molecule type" value="Genomic_DNA"/>
</dbReference>
<organism evidence="2 3">
    <name type="scientific">Sulfuricaulis limicola</name>
    <dbReference type="NCBI Taxonomy" id="1620215"/>
    <lineage>
        <taxon>Bacteria</taxon>
        <taxon>Pseudomonadati</taxon>
        <taxon>Pseudomonadota</taxon>
        <taxon>Gammaproteobacteria</taxon>
        <taxon>Acidiferrobacterales</taxon>
        <taxon>Acidiferrobacteraceae</taxon>
        <taxon>Sulfuricaulis</taxon>
    </lineage>
</organism>
<gene>
    <name evidence="2" type="ORF">SCL_1988</name>
</gene>
<reference evidence="2 3" key="1">
    <citation type="submission" date="2015-05" db="EMBL/GenBank/DDBJ databases">
        <title>Complete genome sequence of a sulfur-oxidizing gammaproteobacterium strain HA5.</title>
        <authorList>
            <person name="Miura A."/>
            <person name="Kojima H."/>
            <person name="Fukui M."/>
        </authorList>
    </citation>
    <scope>NUCLEOTIDE SEQUENCE [LARGE SCALE GENOMIC DNA]</scope>
    <source>
        <strain evidence="2 3">HA5</strain>
    </source>
</reference>
<evidence type="ECO:0000313" key="2">
    <source>
        <dbReference type="EMBL" id="BAV34279.1"/>
    </source>
</evidence>
<accession>A0A1B4XHM4</accession>
<dbReference type="KEGG" id="slim:SCL_1988"/>
<feature type="compositionally biased region" description="Basic and acidic residues" evidence="1">
    <location>
        <begin position="8"/>
        <end position="24"/>
    </location>
</feature>
<feature type="region of interest" description="Disordered" evidence="1">
    <location>
        <begin position="1"/>
        <end position="24"/>
    </location>
</feature>
<dbReference type="RefSeq" id="WP_148665072.1">
    <property type="nucleotide sequence ID" value="NZ_AP014879.1"/>
</dbReference>